<keyword evidence="8" id="KW-1185">Reference proteome</keyword>
<evidence type="ECO:0000256" key="2">
    <source>
        <dbReference type="ARBA" id="ARBA00005581"/>
    </source>
</evidence>
<keyword evidence="3 6" id="KW-0713">Self-incompatibility</keyword>
<evidence type="ECO:0000256" key="5">
    <source>
        <dbReference type="ARBA" id="ARBA00022729"/>
    </source>
</evidence>
<dbReference type="Proteomes" id="UP001497516">
    <property type="component" value="Chromosome 4"/>
</dbReference>
<gene>
    <name evidence="7" type="ORF">LTRI10_LOCUS25723</name>
</gene>
<dbReference type="AlphaFoldDB" id="A0AAV2EFS6"/>
<dbReference type="GO" id="GO:0005576">
    <property type="term" value="C:extracellular region"/>
    <property type="evidence" value="ECO:0007669"/>
    <property type="project" value="UniProtKB-SubCell"/>
</dbReference>
<evidence type="ECO:0000256" key="1">
    <source>
        <dbReference type="ARBA" id="ARBA00004613"/>
    </source>
</evidence>
<evidence type="ECO:0000256" key="6">
    <source>
        <dbReference type="RuleBase" id="RU367044"/>
    </source>
</evidence>
<reference evidence="7 8" key="1">
    <citation type="submission" date="2024-04" db="EMBL/GenBank/DDBJ databases">
        <authorList>
            <person name="Fracassetti M."/>
        </authorList>
    </citation>
    <scope>NUCLEOTIDE SEQUENCE [LARGE SCALE GENOMIC DNA]</scope>
</reference>
<feature type="signal peptide" evidence="6">
    <location>
        <begin position="1"/>
        <end position="31"/>
    </location>
</feature>
<proteinExistence type="inferred from homology"/>
<evidence type="ECO:0000256" key="3">
    <source>
        <dbReference type="ARBA" id="ARBA00022471"/>
    </source>
</evidence>
<protein>
    <recommendedName>
        <fullName evidence="6">S-protein homolog</fullName>
    </recommendedName>
</protein>
<dbReference type="PANTHER" id="PTHR31232">
    <property type="match status" value="1"/>
</dbReference>
<dbReference type="PANTHER" id="PTHR31232:SF60">
    <property type="entry name" value="S-PROTEIN HOMOLOG"/>
    <property type="match status" value="1"/>
</dbReference>
<comment type="similarity">
    <text evidence="2 6">Belongs to the plant self-incompatibility (S1) protein family.</text>
</comment>
<dbReference type="EMBL" id="OZ034817">
    <property type="protein sequence ID" value="CAL1384523.1"/>
    <property type="molecule type" value="Genomic_DNA"/>
</dbReference>
<feature type="chain" id="PRO_5043104509" description="S-protein homolog" evidence="6">
    <location>
        <begin position="32"/>
        <end position="153"/>
    </location>
</feature>
<accession>A0AAV2EFS6</accession>
<keyword evidence="4 6" id="KW-0964">Secreted</keyword>
<evidence type="ECO:0000313" key="7">
    <source>
        <dbReference type="EMBL" id="CAL1384523.1"/>
    </source>
</evidence>
<dbReference type="InterPro" id="IPR010264">
    <property type="entry name" value="Self-incomp_S1"/>
</dbReference>
<evidence type="ECO:0000313" key="8">
    <source>
        <dbReference type="Proteomes" id="UP001497516"/>
    </source>
</evidence>
<keyword evidence="5 6" id="KW-0732">Signal</keyword>
<organism evidence="7 8">
    <name type="scientific">Linum trigynum</name>
    <dbReference type="NCBI Taxonomy" id="586398"/>
    <lineage>
        <taxon>Eukaryota</taxon>
        <taxon>Viridiplantae</taxon>
        <taxon>Streptophyta</taxon>
        <taxon>Embryophyta</taxon>
        <taxon>Tracheophyta</taxon>
        <taxon>Spermatophyta</taxon>
        <taxon>Magnoliopsida</taxon>
        <taxon>eudicotyledons</taxon>
        <taxon>Gunneridae</taxon>
        <taxon>Pentapetalae</taxon>
        <taxon>rosids</taxon>
        <taxon>fabids</taxon>
        <taxon>Malpighiales</taxon>
        <taxon>Linaceae</taxon>
        <taxon>Linum</taxon>
    </lineage>
</organism>
<comment type="subcellular location">
    <subcellularLocation>
        <location evidence="1 6">Secreted</location>
    </subcellularLocation>
</comment>
<dbReference type="Pfam" id="PF05938">
    <property type="entry name" value="Self-incomp_S1"/>
    <property type="match status" value="1"/>
</dbReference>
<sequence length="153" mass="18061">MASTIPSFLMKPIVFLPVLIILLVLLQPSKAGLSFWPYHHVHIVNELSDPKAVLLVHCKSKDDDLGVHYVTVDNEYTWRFKPDVIKETMFWCYLAYNNRHVAFEAYNKADPQREFEFHSFWNVTDEAVYQESRNEDGVTWENMLPHYWQPGSR</sequence>
<dbReference type="GO" id="GO:0060320">
    <property type="term" value="P:rejection of self pollen"/>
    <property type="evidence" value="ECO:0007669"/>
    <property type="project" value="UniProtKB-KW"/>
</dbReference>
<name>A0AAV2EFS6_9ROSI</name>
<evidence type="ECO:0000256" key="4">
    <source>
        <dbReference type="ARBA" id="ARBA00022525"/>
    </source>
</evidence>